<dbReference type="SFLD" id="SFLDG01129">
    <property type="entry name" value="C1.5:_HAD__Beta-PGM__Phosphata"/>
    <property type="match status" value="1"/>
</dbReference>
<dbReference type="PRINTS" id="PR00413">
    <property type="entry name" value="HADHALOGNASE"/>
</dbReference>
<dbReference type="EMBL" id="BAABKO010000001">
    <property type="protein sequence ID" value="GAA4766968.1"/>
    <property type="molecule type" value="Genomic_DNA"/>
</dbReference>
<dbReference type="Pfam" id="PF00702">
    <property type="entry name" value="Hydrolase"/>
    <property type="match status" value="1"/>
</dbReference>
<protein>
    <submittedName>
        <fullName evidence="4">HAD family hydrolase</fullName>
    </submittedName>
</protein>
<dbReference type="InterPro" id="IPR051400">
    <property type="entry name" value="HAD-like_hydrolase"/>
</dbReference>
<name>A0ABP8ZVD1_9MICO</name>
<keyword evidence="2 4" id="KW-0378">Hydrolase</keyword>
<dbReference type="InterPro" id="IPR006439">
    <property type="entry name" value="HAD-SF_hydro_IA"/>
</dbReference>
<accession>A0ABP8ZVD1</accession>
<dbReference type="Gene3D" id="3.40.50.1000">
    <property type="entry name" value="HAD superfamily/HAD-like"/>
    <property type="match status" value="1"/>
</dbReference>
<dbReference type="NCBIfam" id="TIGR01549">
    <property type="entry name" value="HAD-SF-IA-v1"/>
    <property type="match status" value="1"/>
</dbReference>
<dbReference type="InterPro" id="IPR006549">
    <property type="entry name" value="HAD-SF_hydro_IIIA"/>
</dbReference>
<organism evidence="4 5">
    <name type="scientific">Microbacterium gilvum</name>
    <dbReference type="NCBI Taxonomy" id="1336204"/>
    <lineage>
        <taxon>Bacteria</taxon>
        <taxon>Bacillati</taxon>
        <taxon>Actinomycetota</taxon>
        <taxon>Actinomycetes</taxon>
        <taxon>Micrococcales</taxon>
        <taxon>Microbacteriaceae</taxon>
        <taxon>Microbacterium</taxon>
    </lineage>
</organism>
<dbReference type="SUPFAM" id="SSF56784">
    <property type="entry name" value="HAD-like"/>
    <property type="match status" value="1"/>
</dbReference>
<evidence type="ECO:0000256" key="2">
    <source>
        <dbReference type="ARBA" id="ARBA00022801"/>
    </source>
</evidence>
<proteinExistence type="predicted"/>
<evidence type="ECO:0000313" key="4">
    <source>
        <dbReference type="EMBL" id="GAA4766968.1"/>
    </source>
</evidence>
<dbReference type="PANTHER" id="PTHR46470">
    <property type="entry name" value="N-ACYLNEURAMINATE-9-PHOSPHATASE"/>
    <property type="match status" value="1"/>
</dbReference>
<reference evidence="5" key="1">
    <citation type="journal article" date="2019" name="Int. J. Syst. Evol. Microbiol.">
        <title>The Global Catalogue of Microorganisms (GCM) 10K type strain sequencing project: providing services to taxonomists for standard genome sequencing and annotation.</title>
        <authorList>
            <consortium name="The Broad Institute Genomics Platform"/>
            <consortium name="The Broad Institute Genome Sequencing Center for Infectious Disease"/>
            <person name="Wu L."/>
            <person name="Ma J."/>
        </authorList>
    </citation>
    <scope>NUCLEOTIDE SEQUENCE [LARGE SCALE GENOMIC DNA]</scope>
    <source>
        <strain evidence="5">JCM 18537</strain>
    </source>
</reference>
<comment type="caution">
    <text evidence="4">The sequence shown here is derived from an EMBL/GenBank/DDBJ whole genome shotgun (WGS) entry which is preliminary data.</text>
</comment>
<keyword evidence="5" id="KW-1185">Reference proteome</keyword>
<dbReference type="NCBIfam" id="TIGR01662">
    <property type="entry name" value="HAD-SF-IIIA"/>
    <property type="match status" value="1"/>
</dbReference>
<dbReference type="InterPro" id="IPR036412">
    <property type="entry name" value="HAD-like_sf"/>
</dbReference>
<gene>
    <name evidence="4" type="ORF">GCM10023351_07900</name>
</gene>
<comment type="cofactor">
    <cofactor evidence="1">
        <name>Mg(2+)</name>
        <dbReference type="ChEBI" id="CHEBI:18420"/>
    </cofactor>
</comment>
<dbReference type="InterPro" id="IPR023214">
    <property type="entry name" value="HAD_sf"/>
</dbReference>
<dbReference type="RefSeq" id="WP_345436162.1">
    <property type="nucleotide sequence ID" value="NZ_BAABKO010000001.1"/>
</dbReference>
<dbReference type="SFLD" id="SFLDS00003">
    <property type="entry name" value="Haloacid_Dehalogenase"/>
    <property type="match status" value="1"/>
</dbReference>
<dbReference type="Gene3D" id="1.20.120.1600">
    <property type="match status" value="1"/>
</dbReference>
<dbReference type="NCBIfam" id="TIGR01509">
    <property type="entry name" value="HAD-SF-IA-v3"/>
    <property type="match status" value="1"/>
</dbReference>
<keyword evidence="3" id="KW-0460">Magnesium</keyword>
<sequence length="234" mass="25313">MLRAVVFDLDDTLLDEATAIRSAVSKWRTAIDREGSGSADDWAQIAGRYYQRYLDGGLTYREHGRSRVQEFLGGGVSDVEAEELFETYLNAYQGSWRLFDDALPALRRARAAGLAVGVLTNGDAVQQWLKMVSLGISNEVDGFLASSDIGVAKPHPSAFRAIMERLGCDPHEALMVGDHPVNDVAGATGAGLSAILIDRFDKHREAEYARASSLSEISFGTFSAPHAVGGHARV</sequence>
<dbReference type="PANTHER" id="PTHR46470:SF4">
    <property type="entry name" value="5-AMINO-6-(5-PHOSPHO-D-RIBITYLAMINO)URACIL PHOSPHATASE YIGB"/>
    <property type="match status" value="1"/>
</dbReference>
<evidence type="ECO:0000256" key="1">
    <source>
        <dbReference type="ARBA" id="ARBA00001946"/>
    </source>
</evidence>
<evidence type="ECO:0000256" key="3">
    <source>
        <dbReference type="ARBA" id="ARBA00022842"/>
    </source>
</evidence>
<dbReference type="Proteomes" id="UP001501645">
    <property type="component" value="Unassembled WGS sequence"/>
</dbReference>
<dbReference type="GO" id="GO:0016787">
    <property type="term" value="F:hydrolase activity"/>
    <property type="evidence" value="ECO:0007669"/>
    <property type="project" value="UniProtKB-KW"/>
</dbReference>
<evidence type="ECO:0000313" key="5">
    <source>
        <dbReference type="Proteomes" id="UP001501645"/>
    </source>
</evidence>